<dbReference type="InterPro" id="IPR017853">
    <property type="entry name" value="GH"/>
</dbReference>
<keyword evidence="2" id="KW-0326">Glycosidase</keyword>
<dbReference type="OrthoDB" id="5839090at2759"/>
<dbReference type="PANTHER" id="PTHR22762:SF133">
    <property type="entry name" value="P-TYPE DOMAIN-CONTAINING PROTEIN"/>
    <property type="match status" value="1"/>
</dbReference>
<sequence>RPFILGRSTYPSAGMVASHWFGDNNSTFPDIHDSVTSMVTFNSFFGIPHVGSDIGGFHGSMSGSDLMARWIQTGALHPFARIHSSK</sequence>
<protein>
    <submittedName>
        <fullName evidence="5">Glycoside hydrolase family 31</fullName>
    </submittedName>
</protein>
<gene>
    <name evidence="4" type="ORF">KIPB_014684</name>
    <name evidence="5" type="ORF">KIPB_015303</name>
</gene>
<evidence type="ECO:0000256" key="2">
    <source>
        <dbReference type="RuleBase" id="RU361185"/>
    </source>
</evidence>
<keyword evidence="2 5" id="KW-0378">Hydrolase</keyword>
<feature type="non-terminal residue" evidence="5">
    <location>
        <position position="1"/>
    </location>
</feature>
<evidence type="ECO:0000259" key="3">
    <source>
        <dbReference type="Pfam" id="PF01055"/>
    </source>
</evidence>
<feature type="non-terminal residue" evidence="5">
    <location>
        <position position="86"/>
    </location>
</feature>
<accession>A0A9K3D9W8</accession>
<keyword evidence="6" id="KW-1185">Reference proteome</keyword>
<evidence type="ECO:0000313" key="6">
    <source>
        <dbReference type="Proteomes" id="UP000265618"/>
    </source>
</evidence>
<dbReference type="PANTHER" id="PTHR22762">
    <property type="entry name" value="ALPHA-GLUCOSIDASE"/>
    <property type="match status" value="1"/>
</dbReference>
<evidence type="ECO:0000256" key="1">
    <source>
        <dbReference type="ARBA" id="ARBA00007806"/>
    </source>
</evidence>
<evidence type="ECO:0000313" key="5">
    <source>
        <dbReference type="EMBL" id="GIQ91863.1"/>
    </source>
</evidence>
<dbReference type="EMBL" id="BDIP01007706">
    <property type="protein sequence ID" value="GIQ91432.1"/>
    <property type="molecule type" value="Genomic_DNA"/>
</dbReference>
<dbReference type="AlphaFoldDB" id="A0A9K3D9W8"/>
<dbReference type="GO" id="GO:0004553">
    <property type="term" value="F:hydrolase activity, hydrolyzing O-glycosyl compounds"/>
    <property type="evidence" value="ECO:0007669"/>
    <property type="project" value="InterPro"/>
</dbReference>
<dbReference type="Gene3D" id="3.20.20.80">
    <property type="entry name" value="Glycosidases"/>
    <property type="match status" value="1"/>
</dbReference>
<name>A0A9K3D9W8_9EUKA</name>
<feature type="domain" description="Glycoside hydrolase family 31 TIM barrel" evidence="3">
    <location>
        <begin position="1"/>
        <end position="85"/>
    </location>
</feature>
<dbReference type="SUPFAM" id="SSF51445">
    <property type="entry name" value="(Trans)glycosidases"/>
    <property type="match status" value="1"/>
</dbReference>
<dbReference type="Proteomes" id="UP000265618">
    <property type="component" value="Unassembled WGS sequence"/>
</dbReference>
<comment type="caution">
    <text evidence="5">The sequence shown here is derived from an EMBL/GenBank/DDBJ whole genome shotgun (WGS) entry which is preliminary data.</text>
</comment>
<dbReference type="GO" id="GO:0005975">
    <property type="term" value="P:carbohydrate metabolic process"/>
    <property type="evidence" value="ECO:0007669"/>
    <property type="project" value="InterPro"/>
</dbReference>
<comment type="similarity">
    <text evidence="1 2">Belongs to the glycosyl hydrolase 31 family.</text>
</comment>
<reference evidence="5 6" key="2">
    <citation type="journal article" date="2018" name="PLoS ONE">
        <title>The draft genome of Kipferlia bialata reveals reductive genome evolution in fornicate parasites.</title>
        <authorList>
            <person name="Tanifuji G."/>
            <person name="Takabayashi S."/>
            <person name="Kume K."/>
            <person name="Takagi M."/>
            <person name="Nakayama T."/>
            <person name="Kamikawa R."/>
            <person name="Inagaki Y."/>
            <person name="Hashimoto T."/>
        </authorList>
    </citation>
    <scope>NUCLEOTIDE SEQUENCE [LARGE SCALE GENOMIC DNA]</scope>
    <source>
        <strain evidence="5">NY0173</strain>
    </source>
</reference>
<evidence type="ECO:0000313" key="4">
    <source>
        <dbReference type="EMBL" id="GIQ91432.1"/>
    </source>
</evidence>
<dbReference type="InterPro" id="IPR000322">
    <property type="entry name" value="Glyco_hydro_31_TIM"/>
</dbReference>
<reference evidence="5" key="1">
    <citation type="submission" date="2016-10" db="EMBL/GenBank/DDBJ databases">
        <authorList>
            <person name="Tanifuji G."/>
            <person name="Kume K."/>
            <person name="Nakayama T."/>
            <person name="Takabayashi S."/>
            <person name="Hashimoto T."/>
        </authorList>
    </citation>
    <scope>NUCLEOTIDE SEQUENCE</scope>
    <source>
        <strain evidence="5">NY0173</strain>
    </source>
</reference>
<dbReference type="Pfam" id="PF01055">
    <property type="entry name" value="Glyco_hydro_31_2nd"/>
    <property type="match status" value="1"/>
</dbReference>
<proteinExistence type="inferred from homology"/>
<organism evidence="5 6">
    <name type="scientific">Kipferlia bialata</name>
    <dbReference type="NCBI Taxonomy" id="797122"/>
    <lineage>
        <taxon>Eukaryota</taxon>
        <taxon>Metamonada</taxon>
        <taxon>Carpediemonas-like organisms</taxon>
        <taxon>Kipferlia</taxon>
    </lineage>
</organism>
<dbReference type="EMBL" id="BDIP01008479">
    <property type="protein sequence ID" value="GIQ91863.1"/>
    <property type="molecule type" value="Genomic_DNA"/>
</dbReference>